<dbReference type="AlphaFoldDB" id="A0A3D8SI36"/>
<keyword evidence="2" id="KW-0472">Membrane</keyword>
<organism evidence="4 5">
    <name type="scientific">Coleophoma crateriformis</name>
    <dbReference type="NCBI Taxonomy" id="565419"/>
    <lineage>
        <taxon>Eukaryota</taxon>
        <taxon>Fungi</taxon>
        <taxon>Dikarya</taxon>
        <taxon>Ascomycota</taxon>
        <taxon>Pezizomycotina</taxon>
        <taxon>Leotiomycetes</taxon>
        <taxon>Helotiales</taxon>
        <taxon>Dermateaceae</taxon>
        <taxon>Coleophoma</taxon>
    </lineage>
</organism>
<feature type="compositionally biased region" description="Polar residues" evidence="1">
    <location>
        <begin position="413"/>
        <end position="428"/>
    </location>
</feature>
<proteinExistence type="predicted"/>
<evidence type="ECO:0000256" key="2">
    <source>
        <dbReference type="SAM" id="Phobius"/>
    </source>
</evidence>
<sequence>MASRSPDQHASRPEMASHDARKTTRNDRTASPSRQDHAAPENTTLQIAWDKSMEGIGGVGLPHRNTAVLMISWADELDDLKTTKEVDDLAIVFEDKFRYKVVKKRLEAGKRPQIQVQQYLANFVYDHDSSNTLLIVYYAGHGVHPGKPGQLTLAGTRRPKEQITKRNSVVWHEAEPIIKTAEADVLFIFDCCFAGNMAKVEDRAYSERKFEFLAACASTSVTPMPGERSFTSALIWALERLVETRPQFTTMELQNKINHESPDFPKDQTVQLMERGDPCLQKLVLAPLPKPGEQNTTTYAPKNKKASRIQLYLDLRFFYDHTPDEDEILRLSAGLRELIRTESISPRHISWAGLKTADMVRNVAQKWRRLTIKDKQNPFSQSPQSPSGPLNNWTQQPAPTNLPTPPESDAGTVDTSESSPRNETTNIAMENVSIDAHVDNLTIHRALADEASGSDYRVGIFIVGLVSMLLECFRRLRPAEAPAMVLLSFCAYAWYMTALHERNTAAAGRTWTSRYFSLIIAGISVFICSHVLLAEGGVLR</sequence>
<keyword evidence="2" id="KW-1133">Transmembrane helix</keyword>
<dbReference type="InterPro" id="IPR011600">
    <property type="entry name" value="Pept_C14_caspase"/>
</dbReference>
<dbReference type="Proteomes" id="UP000256328">
    <property type="component" value="Unassembled WGS sequence"/>
</dbReference>
<evidence type="ECO:0000313" key="5">
    <source>
        <dbReference type="Proteomes" id="UP000256328"/>
    </source>
</evidence>
<comment type="caution">
    <text evidence="4">The sequence shown here is derived from an EMBL/GenBank/DDBJ whole genome shotgun (WGS) entry which is preliminary data.</text>
</comment>
<feature type="domain" description="Peptidase C14 caspase" evidence="3">
    <location>
        <begin position="82"/>
        <end position="259"/>
    </location>
</feature>
<feature type="compositionally biased region" description="Low complexity" evidence="1">
    <location>
        <begin position="377"/>
        <end position="392"/>
    </location>
</feature>
<feature type="transmembrane region" description="Helical" evidence="2">
    <location>
        <begin position="479"/>
        <end position="495"/>
    </location>
</feature>
<keyword evidence="5" id="KW-1185">Reference proteome</keyword>
<reference evidence="4 5" key="1">
    <citation type="journal article" date="2018" name="IMA Fungus">
        <title>IMA Genome-F 9: Draft genome sequence of Annulohypoxylon stygium, Aspergillus mulundensis, Berkeleyomyces basicola (syn. Thielaviopsis basicola), Ceratocystis smalleyi, two Cercospora beticola strains, Coleophoma cylindrospora, Fusarium fracticaudum, Phialophora cf. hyalina, and Morchella septimelata.</title>
        <authorList>
            <person name="Wingfield B.D."/>
            <person name="Bills G.F."/>
            <person name="Dong Y."/>
            <person name="Huang W."/>
            <person name="Nel W.J."/>
            <person name="Swalarsk-Parry B.S."/>
            <person name="Vaghefi N."/>
            <person name="Wilken P.M."/>
            <person name="An Z."/>
            <person name="de Beer Z.W."/>
            <person name="De Vos L."/>
            <person name="Chen L."/>
            <person name="Duong T.A."/>
            <person name="Gao Y."/>
            <person name="Hammerbacher A."/>
            <person name="Kikkert J.R."/>
            <person name="Li Y."/>
            <person name="Li H."/>
            <person name="Li K."/>
            <person name="Li Q."/>
            <person name="Liu X."/>
            <person name="Ma X."/>
            <person name="Naidoo K."/>
            <person name="Pethybridge S.J."/>
            <person name="Sun J."/>
            <person name="Steenkamp E.T."/>
            <person name="van der Nest M.A."/>
            <person name="van Wyk S."/>
            <person name="Wingfield M.J."/>
            <person name="Xiong C."/>
            <person name="Yue Q."/>
            <person name="Zhang X."/>
        </authorList>
    </citation>
    <scope>NUCLEOTIDE SEQUENCE [LARGE SCALE GENOMIC DNA]</scope>
    <source>
        <strain evidence="4 5">BP5796</strain>
    </source>
</reference>
<accession>A0A3D8SI36</accession>
<dbReference type="Pfam" id="PF00656">
    <property type="entry name" value="Peptidase_C14"/>
    <property type="match status" value="1"/>
</dbReference>
<protein>
    <recommendedName>
        <fullName evidence="3">Peptidase C14 caspase domain-containing protein</fullName>
    </recommendedName>
</protein>
<feature type="compositionally biased region" description="Basic and acidic residues" evidence="1">
    <location>
        <begin position="1"/>
        <end position="39"/>
    </location>
</feature>
<feature type="region of interest" description="Disordered" evidence="1">
    <location>
        <begin position="1"/>
        <end position="42"/>
    </location>
</feature>
<dbReference type="GO" id="GO:0006508">
    <property type="term" value="P:proteolysis"/>
    <property type="evidence" value="ECO:0007669"/>
    <property type="project" value="InterPro"/>
</dbReference>
<feature type="region of interest" description="Disordered" evidence="1">
    <location>
        <begin position="371"/>
        <end position="428"/>
    </location>
</feature>
<evidence type="ECO:0000259" key="3">
    <source>
        <dbReference type="Pfam" id="PF00656"/>
    </source>
</evidence>
<evidence type="ECO:0000313" key="4">
    <source>
        <dbReference type="EMBL" id="RDW85942.1"/>
    </source>
</evidence>
<feature type="transmembrane region" description="Helical" evidence="2">
    <location>
        <begin position="515"/>
        <end position="534"/>
    </location>
</feature>
<dbReference type="OrthoDB" id="4760831at2759"/>
<evidence type="ECO:0000256" key="1">
    <source>
        <dbReference type="SAM" id="MobiDB-lite"/>
    </source>
</evidence>
<gene>
    <name evidence="4" type="ORF">BP5796_04267</name>
</gene>
<keyword evidence="2" id="KW-0812">Transmembrane</keyword>
<dbReference type="GO" id="GO:0004197">
    <property type="term" value="F:cysteine-type endopeptidase activity"/>
    <property type="evidence" value="ECO:0007669"/>
    <property type="project" value="InterPro"/>
</dbReference>
<dbReference type="EMBL" id="PDLN01000005">
    <property type="protein sequence ID" value="RDW85942.1"/>
    <property type="molecule type" value="Genomic_DNA"/>
</dbReference>
<name>A0A3D8SI36_9HELO</name>
<dbReference type="Gene3D" id="3.40.50.1460">
    <property type="match status" value="1"/>
</dbReference>